<evidence type="ECO:0000313" key="6">
    <source>
        <dbReference type="Proteomes" id="UP000028999"/>
    </source>
</evidence>
<feature type="compositionally biased region" description="Polar residues" evidence="4">
    <location>
        <begin position="57"/>
        <end position="68"/>
    </location>
</feature>
<accession>A0A078F3S7</accession>
<keyword evidence="6" id="KW-1185">Reference proteome</keyword>
<evidence type="ECO:0000313" key="5">
    <source>
        <dbReference type="EMBL" id="CDY09145.1"/>
    </source>
</evidence>
<dbReference type="PaxDb" id="3708-A0A078F3S7"/>
<dbReference type="GO" id="GO:0005975">
    <property type="term" value="P:carbohydrate metabolic process"/>
    <property type="evidence" value="ECO:0007669"/>
    <property type="project" value="InterPro"/>
</dbReference>
<dbReference type="STRING" id="3708.A0A078F3S7"/>
<evidence type="ECO:0000256" key="2">
    <source>
        <dbReference type="ARBA" id="ARBA00023277"/>
    </source>
</evidence>
<organism evidence="5 6">
    <name type="scientific">Brassica napus</name>
    <name type="common">Rape</name>
    <dbReference type="NCBI Taxonomy" id="3708"/>
    <lineage>
        <taxon>Eukaryota</taxon>
        <taxon>Viridiplantae</taxon>
        <taxon>Streptophyta</taxon>
        <taxon>Embryophyta</taxon>
        <taxon>Tracheophyta</taxon>
        <taxon>Spermatophyta</taxon>
        <taxon>Magnoliopsida</taxon>
        <taxon>eudicotyledons</taxon>
        <taxon>Gunneridae</taxon>
        <taxon>Pentapetalae</taxon>
        <taxon>rosids</taxon>
        <taxon>malvids</taxon>
        <taxon>Brassicales</taxon>
        <taxon>Brassicaceae</taxon>
        <taxon>Brassiceae</taxon>
        <taxon>Brassica</taxon>
    </lineage>
</organism>
<proteinExistence type="predicted"/>
<protein>
    <submittedName>
        <fullName evidence="5">BnaA02g05710D protein</fullName>
    </submittedName>
</protein>
<keyword evidence="3" id="KW-0326">Glycosidase</keyword>
<dbReference type="Proteomes" id="UP000028999">
    <property type="component" value="Unassembled WGS sequence"/>
</dbReference>
<keyword evidence="1" id="KW-0378">Hydrolase</keyword>
<dbReference type="InterPro" id="IPR008928">
    <property type="entry name" value="6-hairpin_glycosidase_sf"/>
</dbReference>
<gene>
    <name evidence="5" type="primary">BnaA02g05710D</name>
    <name evidence="5" type="ORF">GSBRNA2T00001374001</name>
</gene>
<reference evidence="5 6" key="1">
    <citation type="journal article" date="2014" name="Science">
        <title>Plant genetics. Early allopolyploid evolution in the post-Neolithic Brassica napus oilseed genome.</title>
        <authorList>
            <person name="Chalhoub B."/>
            <person name="Denoeud F."/>
            <person name="Liu S."/>
            <person name="Parkin I.A."/>
            <person name="Tang H."/>
            <person name="Wang X."/>
            <person name="Chiquet J."/>
            <person name="Belcram H."/>
            <person name="Tong C."/>
            <person name="Samans B."/>
            <person name="Correa M."/>
            <person name="Da Silva C."/>
            <person name="Just J."/>
            <person name="Falentin C."/>
            <person name="Koh C.S."/>
            <person name="Le Clainche I."/>
            <person name="Bernard M."/>
            <person name="Bento P."/>
            <person name="Noel B."/>
            <person name="Labadie K."/>
            <person name="Alberti A."/>
            <person name="Charles M."/>
            <person name="Arnaud D."/>
            <person name="Guo H."/>
            <person name="Daviaud C."/>
            <person name="Alamery S."/>
            <person name="Jabbari K."/>
            <person name="Zhao M."/>
            <person name="Edger P.P."/>
            <person name="Chelaifa H."/>
            <person name="Tack D."/>
            <person name="Lassalle G."/>
            <person name="Mestiri I."/>
            <person name="Schnel N."/>
            <person name="Le Paslier M.C."/>
            <person name="Fan G."/>
            <person name="Renault V."/>
            <person name="Bayer P.E."/>
            <person name="Golicz A.A."/>
            <person name="Manoli S."/>
            <person name="Lee T.H."/>
            <person name="Thi V.H."/>
            <person name="Chalabi S."/>
            <person name="Hu Q."/>
            <person name="Fan C."/>
            <person name="Tollenaere R."/>
            <person name="Lu Y."/>
            <person name="Battail C."/>
            <person name="Shen J."/>
            <person name="Sidebottom C.H."/>
            <person name="Wang X."/>
            <person name="Canaguier A."/>
            <person name="Chauveau A."/>
            <person name="Berard A."/>
            <person name="Deniot G."/>
            <person name="Guan M."/>
            <person name="Liu Z."/>
            <person name="Sun F."/>
            <person name="Lim Y.P."/>
            <person name="Lyons E."/>
            <person name="Town C.D."/>
            <person name="Bancroft I."/>
            <person name="Wang X."/>
            <person name="Meng J."/>
            <person name="Ma J."/>
            <person name="Pires J.C."/>
            <person name="King G.J."/>
            <person name="Brunel D."/>
            <person name="Delourme R."/>
            <person name="Renard M."/>
            <person name="Aury J.M."/>
            <person name="Adams K.L."/>
            <person name="Batley J."/>
            <person name="Snowdon R.J."/>
            <person name="Tost J."/>
            <person name="Edwards D."/>
            <person name="Zhou Y."/>
            <person name="Hua W."/>
            <person name="Sharpe A.G."/>
            <person name="Paterson A.H."/>
            <person name="Guan C."/>
            <person name="Wincker P."/>
        </authorList>
    </citation>
    <scope>NUCLEOTIDE SEQUENCE [LARGE SCALE GENOMIC DNA]</scope>
    <source>
        <strain evidence="6">cv. Darmor-bzh</strain>
    </source>
</reference>
<dbReference type="PANTHER" id="PTHR31916:SF36">
    <property type="entry name" value="ALKALINE_NEUTRAL INVERTASE E, CHLOROPLASTIC"/>
    <property type="match status" value="1"/>
</dbReference>
<evidence type="ECO:0000256" key="1">
    <source>
        <dbReference type="ARBA" id="ARBA00022801"/>
    </source>
</evidence>
<name>A0A078F3S7_BRANA</name>
<dbReference type="EMBL" id="LK031993">
    <property type="protein sequence ID" value="CDY09145.1"/>
    <property type="molecule type" value="Genomic_DNA"/>
</dbReference>
<sequence length="81" mass="9302">MNVLGIKNLLFSELYNDQSHAILYLVEAKWTELVADMPFKICYPATECEEWRIITGSDQRTPSSSPWSYHNGGAWPRPTLL</sequence>
<dbReference type="SUPFAM" id="SSF48208">
    <property type="entry name" value="Six-hairpin glycosidases"/>
    <property type="match status" value="1"/>
</dbReference>
<keyword evidence="2" id="KW-0119">Carbohydrate metabolism</keyword>
<dbReference type="Gramene" id="CDY09145">
    <property type="protein sequence ID" value="CDY09145"/>
    <property type="gene ID" value="GSBRNA2T00001374001"/>
</dbReference>
<dbReference type="Pfam" id="PF12899">
    <property type="entry name" value="Glyco_hydro_100"/>
    <property type="match status" value="1"/>
</dbReference>
<dbReference type="PANTHER" id="PTHR31916">
    <property type="match status" value="1"/>
</dbReference>
<dbReference type="InterPro" id="IPR024746">
    <property type="entry name" value="Glyco_hydro_100"/>
</dbReference>
<dbReference type="GO" id="GO:0033926">
    <property type="term" value="F:endo-alpha-N-acetylgalactosaminidase activity"/>
    <property type="evidence" value="ECO:0007669"/>
    <property type="project" value="InterPro"/>
</dbReference>
<feature type="region of interest" description="Disordered" evidence="4">
    <location>
        <begin position="57"/>
        <end position="81"/>
    </location>
</feature>
<evidence type="ECO:0000256" key="3">
    <source>
        <dbReference type="ARBA" id="ARBA00023295"/>
    </source>
</evidence>
<evidence type="ECO:0000256" key="4">
    <source>
        <dbReference type="SAM" id="MobiDB-lite"/>
    </source>
</evidence>
<dbReference type="AlphaFoldDB" id="A0A078F3S7"/>